<dbReference type="Pfam" id="PF03813">
    <property type="entry name" value="Nrap"/>
    <property type="match status" value="1"/>
</dbReference>
<comment type="similarity">
    <text evidence="3">Belongs to the small GTPase superfamily. Arf family.</text>
</comment>
<dbReference type="SMART" id="SM00177">
    <property type="entry name" value="ARF"/>
    <property type="match status" value="1"/>
</dbReference>
<dbReference type="GO" id="GO:0046872">
    <property type="term" value="F:metal ion binding"/>
    <property type="evidence" value="ECO:0007669"/>
    <property type="project" value="UniProtKB-KW"/>
</dbReference>
<keyword evidence="8 13" id="KW-0539">Nucleus</keyword>
<dbReference type="GO" id="GO:0003723">
    <property type="term" value="F:RNA binding"/>
    <property type="evidence" value="ECO:0007669"/>
    <property type="project" value="UniProtKB-KW"/>
</dbReference>
<feature type="domain" description="Nrap protein" evidence="18">
    <location>
        <begin position="877"/>
        <end position="971"/>
    </location>
</feature>
<dbReference type="AlphaFoldDB" id="A0A438EVX3"/>
<dbReference type="InterPro" id="IPR005554">
    <property type="entry name" value="NOL6/Upt22"/>
</dbReference>
<feature type="binding site" evidence="11">
    <location>
        <begin position="1116"/>
        <end position="1119"/>
    </location>
    <ligand>
        <name>GTP</name>
        <dbReference type="ChEBI" id="CHEBI:37565"/>
    </ligand>
</feature>
<evidence type="ECO:0000256" key="3">
    <source>
        <dbReference type="ARBA" id="ARBA00010290"/>
    </source>
</evidence>
<evidence type="ECO:0000259" key="14">
    <source>
        <dbReference type="Pfam" id="PF03813"/>
    </source>
</evidence>
<dbReference type="PANTHER" id="PTHR17972:SF0">
    <property type="entry name" value="NUCLEOLAR PROTEIN 6"/>
    <property type="match status" value="1"/>
</dbReference>
<evidence type="ECO:0000256" key="6">
    <source>
        <dbReference type="ARBA" id="ARBA00022884"/>
    </source>
</evidence>
<dbReference type="PROSITE" id="PS51417">
    <property type="entry name" value="ARF"/>
    <property type="match status" value="1"/>
</dbReference>
<evidence type="ECO:0000259" key="17">
    <source>
        <dbReference type="Pfam" id="PF17406"/>
    </source>
</evidence>
<keyword evidence="6 13" id="KW-0694">RNA-binding</keyword>
<keyword evidence="12" id="KW-0479">Metal-binding</keyword>
<feature type="domain" description="Nrap protein" evidence="15">
    <location>
        <begin position="240"/>
        <end position="386"/>
    </location>
</feature>
<feature type="domain" description="Nrap protein" evidence="16">
    <location>
        <begin position="518"/>
        <end position="708"/>
    </location>
</feature>
<dbReference type="Pfam" id="PF17407">
    <property type="entry name" value="Nrap_D6"/>
    <property type="match status" value="1"/>
</dbReference>
<comment type="similarity">
    <text evidence="2 13">Belongs to the NRAP family.</text>
</comment>
<evidence type="ECO:0000259" key="18">
    <source>
        <dbReference type="Pfam" id="PF17407"/>
    </source>
</evidence>
<evidence type="ECO:0000256" key="9">
    <source>
        <dbReference type="ARBA" id="ARBA00023288"/>
    </source>
</evidence>
<evidence type="ECO:0000256" key="7">
    <source>
        <dbReference type="ARBA" id="ARBA00023134"/>
    </source>
</evidence>
<sequence length="1176" mass="133926">MDSDTIMEPMDLKVRELLKEVQLDYSSATTKLVDDTVSAIKQAIDTIPEDLKVTADFAPQFVRDIGADKVEFNFKKPKLFEIGGSYSIRCVAKPDVDIDLFVRLPKECFHEKDYLNHRYHAKRFLYLCIIKKYLNSSSFIRKVEWSTLQNEARKPVLVVYPAMELAEVPGLSVRIIPTATSLFSILKLNLKRNNVRSLKQGYESTPQATPKYNSSILEDMFLEDNAEFVKRTFLGWQELGEALILLKVWARQRSSIYAYDCLNGFLISVIMSYLATDSGRNLINNSMKPMQIFRVTLDFIATSKLWNTGLYFKSQSLLNISKEELLERKQYLRLFPVVISESLAHFNLAFRITGGGFLELQDEAVLTLSCIGKCKDGGFEELFMTKIDYPAKYDYCMRLNLKGNSDVYASGFCLDEECWRSFEQKVHFLLRQGLSDRAKFIRVSWKNATSECNVENGLSIFDREPLLIGISVSSLEKAFRVVDVGPNAEHKDEALKFRKFWGEKAELRRFKDGMIAESTDSISFSGSLLEAFEVLSKRLHLLKDIPLKVSSVQPLDSAFRFTSVFPPEPHPLANEKSAVPRLNKLTSTCIQPLEVMIQARFMRLVMLEGSGNWPMDDVAIEKTKSAFLLRIGESYVSLQNNWGMICTATEENVDVFMSGYAFRLRILHERGLSLLNRQNGSNQLKHISSVDKELFTRGQHSSMINGLQGCYPIYGPVVRLAKRWVASHLFSACLVEEAVELLVAYLFLKPLPFYVPCSQISGFLRFLRLLSEYDWNFSALVVDINSDLSPSDEKEINENFTSSRKGYEENAQNVNPAMFLATAYDKASEAWTRFSPNSSDLRRLVAYARSSANLLTKLILGGQIDSYKWECLFRTPLNNYDAVILLHREKMPYPQRLLFPSEMNQGKHVAQGNASKAFHPFLLPEHMKGNSPDLKDTLLEEFPNAFKLWYDSLGGDAIGMMWERSSSKKRGRSEENEEKDPVNVLKAVVGVMGLLSIIRKIKRKEKEMRILMVGLDNSGKTTIVLKINGEDTSVISPTLGFNIKTITYHKYTLNIWDVGGQRTIRSYWRNYFEQTDGLVWVVDSSDLRRLDDCKMELDNLLKEERLSGASLLILANKQDINGALTPAEIAKVLNLEAMDKTRHWKIVGCSAITGEGLLEGFDWLVQDIASRIYVLD</sequence>
<protein>
    <recommendedName>
        <fullName evidence="10">ADP-ribosylation factor-like protein 2</fullName>
    </recommendedName>
</protein>
<dbReference type="CDD" id="cd04154">
    <property type="entry name" value="Arl2"/>
    <property type="match status" value="1"/>
</dbReference>
<feature type="binding site" evidence="11">
    <location>
        <position position="1060"/>
    </location>
    <ligand>
        <name>GTP</name>
        <dbReference type="ChEBI" id="CHEBI:37565"/>
    </ligand>
</feature>
<evidence type="ECO:0000256" key="8">
    <source>
        <dbReference type="ARBA" id="ARBA00023242"/>
    </source>
</evidence>
<evidence type="ECO:0000256" key="10">
    <source>
        <dbReference type="ARBA" id="ARBA00026198"/>
    </source>
</evidence>
<evidence type="ECO:0000256" key="13">
    <source>
        <dbReference type="RuleBase" id="RU364032"/>
    </source>
</evidence>
<dbReference type="InterPro" id="IPR035082">
    <property type="entry name" value="Nrap_D1"/>
</dbReference>
<feature type="domain" description="Nrap protein" evidence="14">
    <location>
        <begin position="98"/>
        <end position="232"/>
    </location>
</feature>
<dbReference type="GO" id="GO:0003924">
    <property type="term" value="F:GTPase activity"/>
    <property type="evidence" value="ECO:0007669"/>
    <property type="project" value="InterPro"/>
</dbReference>
<dbReference type="PANTHER" id="PTHR17972">
    <property type="entry name" value="NUCLEOLAR RNA-ASSOCIATED PROTEIN"/>
    <property type="match status" value="1"/>
</dbReference>
<feature type="binding site" evidence="11">
    <location>
        <begin position="1014"/>
        <end position="1021"/>
    </location>
    <ligand>
        <name>GTP</name>
        <dbReference type="ChEBI" id="CHEBI:37565"/>
    </ligand>
</feature>
<evidence type="ECO:0000256" key="5">
    <source>
        <dbReference type="ARBA" id="ARBA00022741"/>
    </source>
</evidence>
<comment type="caution">
    <text evidence="19">The sequence shown here is derived from an EMBL/GenBank/DDBJ whole genome shotgun (WGS) entry which is preliminary data.</text>
</comment>
<dbReference type="InterPro" id="IPR006689">
    <property type="entry name" value="Small_GTPase_ARF/SAR"/>
</dbReference>
<dbReference type="EMBL" id="QGNW01001178">
    <property type="protein sequence ID" value="RVW51836.1"/>
    <property type="molecule type" value="Genomic_DNA"/>
</dbReference>
<name>A0A438EVX3_VITVI</name>
<dbReference type="Gene3D" id="1.10.1410.10">
    <property type="match status" value="1"/>
</dbReference>
<keyword evidence="7 11" id="KW-0342">GTP-binding</keyword>
<feature type="binding site" evidence="12">
    <location>
        <position position="1021"/>
    </location>
    <ligand>
        <name>Mg(2+)</name>
        <dbReference type="ChEBI" id="CHEBI:18420"/>
    </ligand>
</feature>
<dbReference type="GO" id="GO:0005730">
    <property type="term" value="C:nucleolus"/>
    <property type="evidence" value="ECO:0007669"/>
    <property type="project" value="UniProtKB-SubCell"/>
</dbReference>
<dbReference type="FunFam" id="1.10.1410.10:FF:000012">
    <property type="entry name" value="Nucleolar protein 6"/>
    <property type="match status" value="1"/>
</dbReference>
<dbReference type="Pfam" id="PF17403">
    <property type="entry name" value="Nrap_D2"/>
    <property type="match status" value="1"/>
</dbReference>
<reference evidence="19 20" key="1">
    <citation type="journal article" date="2018" name="PLoS Genet.">
        <title>Population sequencing reveals clonal diversity and ancestral inbreeding in the grapevine cultivar Chardonnay.</title>
        <authorList>
            <person name="Roach M.J."/>
            <person name="Johnson D.L."/>
            <person name="Bohlmann J."/>
            <person name="van Vuuren H.J."/>
            <person name="Jones S.J."/>
            <person name="Pretorius I.S."/>
            <person name="Schmidt S.A."/>
            <person name="Borneman A.R."/>
        </authorList>
    </citation>
    <scope>NUCLEOTIDE SEQUENCE [LARGE SCALE GENOMIC DNA]</scope>
    <source>
        <strain evidence="20">cv. Chardonnay</strain>
        <tissue evidence="19">Leaf</tissue>
    </source>
</reference>
<dbReference type="InterPro" id="IPR035371">
    <property type="entry name" value="Nrap_D6"/>
</dbReference>
<dbReference type="InterPro" id="IPR035367">
    <property type="entry name" value="Nrap_D2"/>
</dbReference>
<feature type="binding site" evidence="12">
    <location>
        <position position="1038"/>
    </location>
    <ligand>
        <name>Mg(2+)</name>
        <dbReference type="ChEBI" id="CHEBI:18420"/>
    </ligand>
</feature>
<dbReference type="Pfam" id="PF17406">
    <property type="entry name" value="Nrap_D5"/>
    <property type="match status" value="1"/>
</dbReference>
<dbReference type="SMART" id="SM00178">
    <property type="entry name" value="SAR"/>
    <property type="match status" value="1"/>
</dbReference>
<dbReference type="SMART" id="SM00175">
    <property type="entry name" value="RAB"/>
    <property type="match status" value="1"/>
</dbReference>
<dbReference type="InterPro" id="IPR005225">
    <property type="entry name" value="Small_GTP-bd"/>
</dbReference>
<accession>A0A438EVX3</accession>
<gene>
    <name evidence="19" type="primary">nol6_0</name>
    <name evidence="19" type="ORF">CK203_085739</name>
</gene>
<dbReference type="NCBIfam" id="TIGR00231">
    <property type="entry name" value="small_GTP"/>
    <property type="match status" value="1"/>
</dbReference>
<evidence type="ECO:0000313" key="20">
    <source>
        <dbReference type="Proteomes" id="UP000288805"/>
    </source>
</evidence>
<organism evidence="19 20">
    <name type="scientific">Vitis vinifera</name>
    <name type="common">Grape</name>
    <dbReference type="NCBI Taxonomy" id="29760"/>
    <lineage>
        <taxon>Eukaryota</taxon>
        <taxon>Viridiplantae</taxon>
        <taxon>Streptophyta</taxon>
        <taxon>Embryophyta</taxon>
        <taxon>Tracheophyta</taxon>
        <taxon>Spermatophyta</taxon>
        <taxon>Magnoliopsida</taxon>
        <taxon>eudicotyledons</taxon>
        <taxon>Gunneridae</taxon>
        <taxon>Pentapetalae</taxon>
        <taxon>rosids</taxon>
        <taxon>Vitales</taxon>
        <taxon>Vitaceae</taxon>
        <taxon>Viteae</taxon>
        <taxon>Vitis</taxon>
    </lineage>
</organism>
<dbReference type="OrthoDB" id="2011769at2759"/>
<dbReference type="Proteomes" id="UP000288805">
    <property type="component" value="Unassembled WGS sequence"/>
</dbReference>
<dbReference type="GO" id="GO:0005525">
    <property type="term" value="F:GTP binding"/>
    <property type="evidence" value="ECO:0007669"/>
    <property type="project" value="UniProtKB-KW"/>
</dbReference>
<evidence type="ECO:0000256" key="1">
    <source>
        <dbReference type="ARBA" id="ARBA00004604"/>
    </source>
</evidence>
<dbReference type="Pfam" id="PF17405">
    <property type="entry name" value="Nrap_D4"/>
    <property type="match status" value="1"/>
</dbReference>
<feature type="domain" description="Nrap protein" evidence="17">
    <location>
        <begin position="711"/>
        <end position="862"/>
    </location>
</feature>
<dbReference type="InterPro" id="IPR035369">
    <property type="entry name" value="Nrap_D4"/>
</dbReference>
<dbReference type="FunFam" id="3.40.50.300:FF:000393">
    <property type="entry name" value="ADP-ribosylation factor-like 2, arl2"/>
    <property type="match status" value="1"/>
</dbReference>
<evidence type="ECO:0000256" key="2">
    <source>
        <dbReference type="ARBA" id="ARBA00006674"/>
    </source>
</evidence>
<evidence type="ECO:0000256" key="12">
    <source>
        <dbReference type="PIRSR" id="PIRSR606689-2"/>
    </source>
</evidence>
<keyword evidence="12" id="KW-0460">Magnesium</keyword>
<evidence type="ECO:0000259" key="16">
    <source>
        <dbReference type="Pfam" id="PF17405"/>
    </source>
</evidence>
<dbReference type="InterPro" id="IPR027417">
    <property type="entry name" value="P-loop_NTPase"/>
</dbReference>
<evidence type="ECO:0000259" key="15">
    <source>
        <dbReference type="Pfam" id="PF17403"/>
    </source>
</evidence>
<comment type="subcellular location">
    <subcellularLocation>
        <location evidence="1 13">Nucleus</location>
        <location evidence="1 13">Nucleolus</location>
    </subcellularLocation>
</comment>
<dbReference type="Pfam" id="PF00025">
    <property type="entry name" value="Arf"/>
    <property type="match status" value="1"/>
</dbReference>
<evidence type="ECO:0000313" key="19">
    <source>
        <dbReference type="EMBL" id="RVW51836.1"/>
    </source>
</evidence>
<keyword evidence="9" id="KW-0449">Lipoprotein</keyword>
<dbReference type="SUPFAM" id="SSF52540">
    <property type="entry name" value="P-loop containing nucleoside triphosphate hydrolases"/>
    <property type="match status" value="1"/>
</dbReference>
<evidence type="ECO:0000256" key="4">
    <source>
        <dbReference type="ARBA" id="ARBA00022707"/>
    </source>
</evidence>
<evidence type="ECO:0000256" key="11">
    <source>
        <dbReference type="PIRSR" id="PIRSR606689-1"/>
    </source>
</evidence>
<dbReference type="InterPro" id="IPR045873">
    <property type="entry name" value="Arl2"/>
</dbReference>
<keyword evidence="5 11" id="KW-0547">Nucleotide-binding</keyword>
<proteinExistence type="inferred from homology"/>
<dbReference type="Gene3D" id="3.40.50.300">
    <property type="entry name" value="P-loop containing nucleotide triphosphate hydrolases"/>
    <property type="match status" value="1"/>
</dbReference>
<dbReference type="PRINTS" id="PR00328">
    <property type="entry name" value="SAR1GTPBP"/>
</dbReference>
<keyword evidence="4" id="KW-0519">Myristate</keyword>
<dbReference type="InterPro" id="IPR035370">
    <property type="entry name" value="Nrap_D5"/>
</dbReference>